<sequence length="240" mass="24144">MGTAVVVALDFDTEREAMSLVERLGPAAVSYKVGLQALTAAGPRLVRNLVANGKQVFLDLKLHEIPNSVAGAVRAAGDLGVSLVTVHASAGSSVLKAAVQAARPFPQLRVLGLTVITSLADADLPEVGLAPSVEQQVRRLAGLASAAGCHGVVASVQEASFLRESLAPNALIVCPGIQLPDSGDTDQVRVATPAAAVRAGATHIVVGRAVSAAANPVAAYEAIVAACEAARSRNPGGGSV</sequence>
<dbReference type="Gene3D" id="3.20.20.70">
    <property type="entry name" value="Aldolase class I"/>
    <property type="match status" value="1"/>
</dbReference>
<dbReference type="EMBL" id="JACORU010000014">
    <property type="protein sequence ID" value="MBC5767960.1"/>
    <property type="molecule type" value="Genomic_DNA"/>
</dbReference>
<dbReference type="SMART" id="SM00934">
    <property type="entry name" value="OMPdecase"/>
    <property type="match status" value="1"/>
</dbReference>
<comment type="similarity">
    <text evidence="6">Belongs to the OMP decarboxylase family. Type 1 subfamily.</text>
</comment>
<feature type="domain" description="Orotidine 5'-phosphate decarboxylase" evidence="8">
    <location>
        <begin position="4"/>
        <end position="223"/>
    </location>
</feature>
<keyword evidence="5 6" id="KW-0456">Lyase</keyword>
<dbReference type="GO" id="GO:0005829">
    <property type="term" value="C:cytosol"/>
    <property type="evidence" value="ECO:0007669"/>
    <property type="project" value="TreeGrafter"/>
</dbReference>
<dbReference type="SUPFAM" id="SSF51366">
    <property type="entry name" value="Ribulose-phoshate binding barrel"/>
    <property type="match status" value="1"/>
</dbReference>
<comment type="subunit">
    <text evidence="6">Homodimer.</text>
</comment>
<feature type="binding site" evidence="6 7">
    <location>
        <position position="10"/>
    </location>
    <ligand>
        <name>substrate</name>
    </ligand>
</feature>
<dbReference type="GO" id="GO:0004590">
    <property type="term" value="F:orotidine-5'-phosphate decarboxylase activity"/>
    <property type="evidence" value="ECO:0007669"/>
    <property type="project" value="UniProtKB-UniRule"/>
</dbReference>
<evidence type="ECO:0000256" key="1">
    <source>
        <dbReference type="ARBA" id="ARBA00002356"/>
    </source>
</evidence>
<dbReference type="PANTHER" id="PTHR32119">
    <property type="entry name" value="OROTIDINE 5'-PHOSPHATE DECARBOXYLASE"/>
    <property type="match status" value="1"/>
</dbReference>
<feature type="binding site" evidence="6 7">
    <location>
        <position position="207"/>
    </location>
    <ligand>
        <name>substrate</name>
    </ligand>
</feature>
<dbReference type="InterPro" id="IPR001754">
    <property type="entry name" value="OMPdeCOase_dom"/>
</dbReference>
<dbReference type="GO" id="GO:0044205">
    <property type="term" value="P:'de novo' UMP biosynthetic process"/>
    <property type="evidence" value="ECO:0007669"/>
    <property type="project" value="UniProtKB-UniRule"/>
</dbReference>
<feature type="binding site" evidence="6 7">
    <location>
        <position position="208"/>
    </location>
    <ligand>
        <name>substrate</name>
    </ligand>
</feature>
<feature type="active site" description="Proton donor" evidence="6">
    <location>
        <position position="61"/>
    </location>
</feature>
<comment type="function">
    <text evidence="1 6">Catalyzes the decarboxylation of orotidine 5'-monophosphate (OMP) to uridine 5'-monophosphate (UMP).</text>
</comment>
<dbReference type="Proteomes" id="UP000596827">
    <property type="component" value="Unassembled WGS sequence"/>
</dbReference>
<keyword evidence="10" id="KW-1185">Reference proteome</keyword>
<comment type="caution">
    <text evidence="9">The sequence shown here is derived from an EMBL/GenBank/DDBJ whole genome shotgun (WGS) entry which is preliminary data.</text>
</comment>
<evidence type="ECO:0000256" key="3">
    <source>
        <dbReference type="ARBA" id="ARBA00022793"/>
    </source>
</evidence>
<evidence type="ECO:0000313" key="10">
    <source>
        <dbReference type="Proteomes" id="UP000596827"/>
    </source>
</evidence>
<keyword evidence="3 6" id="KW-0210">Decarboxylase</keyword>
<evidence type="ECO:0000256" key="4">
    <source>
        <dbReference type="ARBA" id="ARBA00022975"/>
    </source>
</evidence>
<dbReference type="PANTHER" id="PTHR32119:SF2">
    <property type="entry name" value="OROTIDINE 5'-PHOSPHATE DECARBOXYLASE"/>
    <property type="match status" value="1"/>
</dbReference>
<organism evidence="9 10">
    <name type="scientific">Ramlibacter albus</name>
    <dbReference type="NCBI Taxonomy" id="2079448"/>
    <lineage>
        <taxon>Bacteria</taxon>
        <taxon>Pseudomonadati</taxon>
        <taxon>Pseudomonadota</taxon>
        <taxon>Betaproteobacteria</taxon>
        <taxon>Burkholderiales</taxon>
        <taxon>Comamonadaceae</taxon>
        <taxon>Ramlibacter</taxon>
    </lineage>
</organism>
<evidence type="ECO:0000256" key="6">
    <source>
        <dbReference type="HAMAP-Rule" id="MF_01200"/>
    </source>
</evidence>
<reference evidence="9" key="1">
    <citation type="submission" date="2020-08" db="EMBL/GenBank/DDBJ databases">
        <title>Ramlibacter sp. GTP1 16S ribosomal RNA gene genome sequencing and assembly.</title>
        <authorList>
            <person name="Kang M."/>
        </authorList>
    </citation>
    <scope>NUCLEOTIDE SEQUENCE</scope>
    <source>
        <strain evidence="9">GTP1</strain>
    </source>
</reference>
<dbReference type="NCBIfam" id="TIGR01740">
    <property type="entry name" value="pyrF"/>
    <property type="match status" value="1"/>
</dbReference>
<dbReference type="HAMAP" id="MF_01200_B">
    <property type="entry name" value="OMPdecase_type1_B"/>
    <property type="match status" value="1"/>
</dbReference>
<dbReference type="InterPro" id="IPR011060">
    <property type="entry name" value="RibuloseP-bd_barrel"/>
</dbReference>
<dbReference type="InterPro" id="IPR013785">
    <property type="entry name" value="Aldolase_TIM"/>
</dbReference>
<dbReference type="CDD" id="cd04725">
    <property type="entry name" value="OMP_decarboxylase_like"/>
    <property type="match status" value="1"/>
</dbReference>
<dbReference type="RefSeq" id="WP_187084452.1">
    <property type="nucleotide sequence ID" value="NZ_JACORU010000014.1"/>
</dbReference>
<evidence type="ECO:0000256" key="5">
    <source>
        <dbReference type="ARBA" id="ARBA00023239"/>
    </source>
</evidence>
<feature type="binding site" evidence="6 7">
    <location>
        <position position="32"/>
    </location>
    <ligand>
        <name>substrate</name>
    </ligand>
</feature>
<proteinExistence type="inferred from homology"/>
<protein>
    <recommendedName>
        <fullName evidence="6">Orotidine 5'-phosphate decarboxylase</fullName>
        <ecNumber evidence="6">4.1.1.23</ecNumber>
    </recommendedName>
    <alternativeName>
        <fullName evidence="6">OMP decarboxylase</fullName>
        <shortName evidence="6">OMPDCase</shortName>
        <shortName evidence="6">OMPdecase</shortName>
    </alternativeName>
</protein>
<evidence type="ECO:0000256" key="2">
    <source>
        <dbReference type="ARBA" id="ARBA00004861"/>
    </source>
</evidence>
<name>A0A923S4W9_9BURK</name>
<dbReference type="AlphaFoldDB" id="A0A923S4W9"/>
<evidence type="ECO:0000256" key="7">
    <source>
        <dbReference type="PIRSR" id="PIRSR614732-2"/>
    </source>
</evidence>
<dbReference type="Pfam" id="PF00215">
    <property type="entry name" value="OMPdecase"/>
    <property type="match status" value="1"/>
</dbReference>
<comment type="caution">
    <text evidence="6">Lacks conserved residue(s) required for the propagation of feature annotation.</text>
</comment>
<gene>
    <name evidence="6 9" type="primary">pyrF</name>
    <name evidence="9" type="ORF">H8R02_26085</name>
</gene>
<keyword evidence="4 6" id="KW-0665">Pyrimidine biosynthesis</keyword>
<dbReference type="NCBIfam" id="NF001273">
    <property type="entry name" value="PRK00230.1"/>
    <property type="match status" value="1"/>
</dbReference>
<feature type="binding site" evidence="6 7">
    <location>
        <position position="187"/>
    </location>
    <ligand>
        <name>substrate</name>
    </ligand>
</feature>
<dbReference type="InterPro" id="IPR047596">
    <property type="entry name" value="OMPdecase_bac"/>
</dbReference>
<dbReference type="GO" id="GO:0006207">
    <property type="term" value="P:'de novo' pyrimidine nucleobase biosynthetic process"/>
    <property type="evidence" value="ECO:0007669"/>
    <property type="project" value="InterPro"/>
</dbReference>
<evidence type="ECO:0000259" key="8">
    <source>
        <dbReference type="SMART" id="SM00934"/>
    </source>
</evidence>
<dbReference type="EC" id="4.1.1.23" evidence="6"/>
<accession>A0A923S4W9</accession>
<comment type="pathway">
    <text evidence="2 6">Pyrimidine metabolism; UMP biosynthesis via de novo pathway; UMP from orotate: step 2/2.</text>
</comment>
<evidence type="ECO:0000313" key="9">
    <source>
        <dbReference type="EMBL" id="MBC5767960.1"/>
    </source>
</evidence>
<dbReference type="InterPro" id="IPR014732">
    <property type="entry name" value="OMPdecase"/>
</dbReference>
<comment type="catalytic activity">
    <reaction evidence="6">
        <text>orotidine 5'-phosphate + H(+) = UMP + CO2</text>
        <dbReference type="Rhea" id="RHEA:11596"/>
        <dbReference type="ChEBI" id="CHEBI:15378"/>
        <dbReference type="ChEBI" id="CHEBI:16526"/>
        <dbReference type="ChEBI" id="CHEBI:57538"/>
        <dbReference type="ChEBI" id="CHEBI:57865"/>
        <dbReference type="EC" id="4.1.1.23"/>
    </reaction>
</comment>
<feature type="binding site" evidence="6 7">
    <location>
        <position position="117"/>
    </location>
    <ligand>
        <name>substrate</name>
    </ligand>
</feature>